<accession>A0ABT3RVH6</accession>
<gene>
    <name evidence="1" type="ORF">OO013_17270</name>
</gene>
<dbReference type="EMBL" id="JAPFQN010000010">
    <property type="protein sequence ID" value="MCX2745636.1"/>
    <property type="molecule type" value="Genomic_DNA"/>
</dbReference>
<reference evidence="1 2" key="1">
    <citation type="submission" date="2022-11" db="EMBL/GenBank/DDBJ databases">
        <title>The characterization of three novel Bacteroidetes species and genomic analysis of their roles in tidal elemental geochemical cycles.</title>
        <authorList>
            <person name="Ma K."/>
        </authorList>
    </citation>
    <scope>NUCLEOTIDE SEQUENCE [LARGE SCALE GENOMIC DNA]</scope>
    <source>
        <strain evidence="1 2">M17</strain>
    </source>
</reference>
<dbReference type="RefSeq" id="WP_266058234.1">
    <property type="nucleotide sequence ID" value="NZ_JAPFQN010000010.1"/>
</dbReference>
<dbReference type="Proteomes" id="UP001209885">
    <property type="component" value="Unassembled WGS sequence"/>
</dbReference>
<sequence length="60" mass="7052">MLNKEQVINTISKFPDQFSIDELMGRLILLDKIEKGLKDSEEDNVISEEDLENRINEWSK</sequence>
<keyword evidence="2" id="KW-1185">Reference proteome</keyword>
<evidence type="ECO:0008006" key="3">
    <source>
        <dbReference type="Google" id="ProtNLM"/>
    </source>
</evidence>
<protein>
    <recommendedName>
        <fullName evidence="3">Addiction module protein</fullName>
    </recommendedName>
</protein>
<evidence type="ECO:0000313" key="1">
    <source>
        <dbReference type="EMBL" id="MCX2745636.1"/>
    </source>
</evidence>
<proteinExistence type="predicted"/>
<organism evidence="1 2">
    <name type="scientific">Mangrovivirga halotolerans</name>
    <dbReference type="NCBI Taxonomy" id="2993936"/>
    <lineage>
        <taxon>Bacteria</taxon>
        <taxon>Pseudomonadati</taxon>
        <taxon>Bacteroidota</taxon>
        <taxon>Cytophagia</taxon>
        <taxon>Cytophagales</taxon>
        <taxon>Mangrovivirgaceae</taxon>
        <taxon>Mangrovivirga</taxon>
    </lineage>
</organism>
<comment type="caution">
    <text evidence="1">The sequence shown here is derived from an EMBL/GenBank/DDBJ whole genome shotgun (WGS) entry which is preliminary data.</text>
</comment>
<evidence type="ECO:0000313" key="2">
    <source>
        <dbReference type="Proteomes" id="UP001209885"/>
    </source>
</evidence>
<name>A0ABT3RVH6_9BACT</name>